<dbReference type="GO" id="GO:0005524">
    <property type="term" value="F:ATP binding"/>
    <property type="evidence" value="ECO:0007669"/>
    <property type="project" value="UniProtKB-KW"/>
</dbReference>
<dbReference type="InterPro" id="IPR008266">
    <property type="entry name" value="Tyr_kinase_AS"/>
</dbReference>
<evidence type="ECO:0000256" key="4">
    <source>
        <dbReference type="ARBA" id="ARBA00022840"/>
    </source>
</evidence>
<dbReference type="PROSITE" id="PS00109">
    <property type="entry name" value="PROTEIN_KINASE_TYR"/>
    <property type="match status" value="1"/>
</dbReference>
<proteinExistence type="predicted"/>
<keyword evidence="4" id="KW-0067">ATP-binding</keyword>
<evidence type="ECO:0000256" key="1">
    <source>
        <dbReference type="ARBA" id="ARBA00022679"/>
    </source>
</evidence>
<organism evidence="8 9">
    <name type="scientific">Sorangium cellulosum</name>
    <name type="common">Polyangium cellulosum</name>
    <dbReference type="NCBI Taxonomy" id="56"/>
    <lineage>
        <taxon>Bacteria</taxon>
        <taxon>Pseudomonadati</taxon>
        <taxon>Myxococcota</taxon>
        <taxon>Polyangia</taxon>
        <taxon>Polyangiales</taxon>
        <taxon>Polyangiaceae</taxon>
        <taxon>Sorangium</taxon>
    </lineage>
</organism>
<evidence type="ECO:0000256" key="6">
    <source>
        <dbReference type="SAM" id="Phobius"/>
    </source>
</evidence>
<dbReference type="GO" id="GO:0004674">
    <property type="term" value="F:protein serine/threonine kinase activity"/>
    <property type="evidence" value="ECO:0007669"/>
    <property type="project" value="TreeGrafter"/>
</dbReference>
<dbReference type="EMBL" id="CP012673">
    <property type="protein sequence ID" value="AUX42920.1"/>
    <property type="molecule type" value="Genomic_DNA"/>
</dbReference>
<name>A0A2L0EUE4_SORCE</name>
<dbReference type="OrthoDB" id="9801841at2"/>
<evidence type="ECO:0000313" key="8">
    <source>
        <dbReference type="EMBL" id="AUX42920.1"/>
    </source>
</evidence>
<dbReference type="Gene3D" id="1.10.510.10">
    <property type="entry name" value="Transferase(Phosphotransferase) domain 1"/>
    <property type="match status" value="1"/>
</dbReference>
<sequence>MQILSDLKPGDTLGRYEILMPVARGGMAAVWAARLVGSRGFQKIVAVKTMLPEFGDDPAFEAMFLDEARLASRIRHPHAVEIVELGDENGLLYIVMEWVDGDTISTLNKQVKASGGVPLPILLRIASSICAGLHAAHELRDDEGKLVDLVHRDISPQNVMVSFDGIVKIVDFGVAKATGRLHETRVVGQLKGKIPYLSPEQLTSGKVDRRSDIFSLGVLLYTTLSGYHPFRGKSDAKTMENILRYAPVPLRELVPDVPFDLALAIERALAKDPADRWNDCASFQRTLDQIAISIGTPVTDGDVGRFVRDTLGSIVEERRKKLAAAIQVADSRHSARPPGSAAATAGAGAQRGDRRGKQAPSAPAGNTPLPATFAGILPVALDDAPPKSAARSLPASGLGVPVASAPPSLVTPSPRPRRRWRRRLFLAVLTLVLLLSGAALAARAGLLPVPGEVHDLLRDGRGLLRTLREALRGLLERISALLAE</sequence>
<evidence type="ECO:0000256" key="5">
    <source>
        <dbReference type="SAM" id="MobiDB-lite"/>
    </source>
</evidence>
<gene>
    <name evidence="8" type="ORF">SOCE26_043600</name>
</gene>
<dbReference type="Gene3D" id="3.30.200.20">
    <property type="entry name" value="Phosphorylase Kinase, domain 1"/>
    <property type="match status" value="1"/>
</dbReference>
<dbReference type="PANTHER" id="PTHR43289:SF6">
    <property type="entry name" value="SERINE_THREONINE-PROTEIN KINASE NEKL-3"/>
    <property type="match status" value="1"/>
</dbReference>
<keyword evidence="3" id="KW-0418">Kinase</keyword>
<dbReference type="Pfam" id="PF00069">
    <property type="entry name" value="Pkinase"/>
    <property type="match status" value="1"/>
</dbReference>
<evidence type="ECO:0000256" key="2">
    <source>
        <dbReference type="ARBA" id="ARBA00022741"/>
    </source>
</evidence>
<evidence type="ECO:0000259" key="7">
    <source>
        <dbReference type="PROSITE" id="PS50011"/>
    </source>
</evidence>
<reference evidence="8 9" key="1">
    <citation type="submission" date="2015-09" db="EMBL/GenBank/DDBJ databases">
        <title>Sorangium comparison.</title>
        <authorList>
            <person name="Zaburannyi N."/>
            <person name="Bunk B."/>
            <person name="Overmann J."/>
            <person name="Mueller R."/>
        </authorList>
    </citation>
    <scope>NUCLEOTIDE SEQUENCE [LARGE SCALE GENOMIC DNA]</scope>
    <source>
        <strain evidence="8 9">So ce26</strain>
    </source>
</reference>
<dbReference type="InterPro" id="IPR011009">
    <property type="entry name" value="Kinase-like_dom_sf"/>
</dbReference>
<evidence type="ECO:0000256" key="3">
    <source>
        <dbReference type="ARBA" id="ARBA00022777"/>
    </source>
</evidence>
<accession>A0A2L0EUE4</accession>
<feature type="region of interest" description="Disordered" evidence="5">
    <location>
        <begin position="388"/>
        <end position="415"/>
    </location>
</feature>
<keyword evidence="6" id="KW-0812">Transmembrane</keyword>
<keyword evidence="2" id="KW-0547">Nucleotide-binding</keyword>
<dbReference type="Proteomes" id="UP000238348">
    <property type="component" value="Chromosome"/>
</dbReference>
<keyword evidence="6" id="KW-0472">Membrane</keyword>
<keyword evidence="6" id="KW-1133">Transmembrane helix</keyword>
<dbReference type="PANTHER" id="PTHR43289">
    <property type="entry name" value="MITOGEN-ACTIVATED PROTEIN KINASE KINASE KINASE 20-RELATED"/>
    <property type="match status" value="1"/>
</dbReference>
<feature type="domain" description="Protein kinase" evidence="7">
    <location>
        <begin position="16"/>
        <end position="292"/>
    </location>
</feature>
<keyword evidence="1" id="KW-0808">Transferase</keyword>
<dbReference type="InterPro" id="IPR000719">
    <property type="entry name" value="Prot_kinase_dom"/>
</dbReference>
<dbReference type="RefSeq" id="WP_104981670.1">
    <property type="nucleotide sequence ID" value="NZ_CP012673.1"/>
</dbReference>
<feature type="compositionally biased region" description="Low complexity" evidence="5">
    <location>
        <begin position="336"/>
        <end position="350"/>
    </location>
</feature>
<dbReference type="AlphaFoldDB" id="A0A2L0EUE4"/>
<dbReference type="PROSITE" id="PS50011">
    <property type="entry name" value="PROTEIN_KINASE_DOM"/>
    <property type="match status" value="1"/>
</dbReference>
<evidence type="ECO:0000313" key="9">
    <source>
        <dbReference type="Proteomes" id="UP000238348"/>
    </source>
</evidence>
<protein>
    <recommendedName>
        <fullName evidence="7">Protein kinase domain-containing protein</fullName>
    </recommendedName>
</protein>
<dbReference type="CDD" id="cd14014">
    <property type="entry name" value="STKc_PknB_like"/>
    <property type="match status" value="1"/>
</dbReference>
<feature type="region of interest" description="Disordered" evidence="5">
    <location>
        <begin position="328"/>
        <end position="369"/>
    </location>
</feature>
<dbReference type="SUPFAM" id="SSF56112">
    <property type="entry name" value="Protein kinase-like (PK-like)"/>
    <property type="match status" value="1"/>
</dbReference>
<feature type="transmembrane region" description="Helical" evidence="6">
    <location>
        <begin position="424"/>
        <end position="446"/>
    </location>
</feature>